<feature type="transmembrane region" description="Helical" evidence="5">
    <location>
        <begin position="12"/>
        <end position="34"/>
    </location>
</feature>
<feature type="transmembrane region" description="Helical" evidence="5">
    <location>
        <begin position="279"/>
        <end position="299"/>
    </location>
</feature>
<accession>A0A2S0N6Y8</accession>
<dbReference type="Gene3D" id="1.20.144.10">
    <property type="entry name" value="Phosphatidic acid phosphatase type 2/haloperoxidase"/>
    <property type="match status" value="1"/>
</dbReference>
<comment type="subcellular location">
    <subcellularLocation>
        <location evidence="1">Membrane</location>
        <topology evidence="1">Multi-pass membrane protein</topology>
    </subcellularLocation>
</comment>
<dbReference type="GO" id="GO:0016020">
    <property type="term" value="C:membrane"/>
    <property type="evidence" value="ECO:0007669"/>
    <property type="project" value="UniProtKB-SubCell"/>
</dbReference>
<protein>
    <recommendedName>
        <fullName evidence="6">Inositolphosphotransferase Aur1/Ipt1 domain-containing protein</fullName>
    </recommendedName>
</protein>
<evidence type="ECO:0000256" key="2">
    <source>
        <dbReference type="ARBA" id="ARBA00022692"/>
    </source>
</evidence>
<dbReference type="RefSeq" id="WP_106747107.1">
    <property type="nucleotide sequence ID" value="NZ_CP027668.1"/>
</dbReference>
<feature type="transmembrane region" description="Helical" evidence="5">
    <location>
        <begin position="154"/>
        <end position="174"/>
    </location>
</feature>
<feature type="domain" description="Inositolphosphotransferase Aur1/Ipt1" evidence="6">
    <location>
        <begin position="114"/>
        <end position="288"/>
    </location>
</feature>
<proteinExistence type="predicted"/>
<evidence type="ECO:0000256" key="5">
    <source>
        <dbReference type="SAM" id="Phobius"/>
    </source>
</evidence>
<sequence length="306" mass="34086">MIDTALSRLTDLWGRWWLAPLAPTFYALAMIPAGQFRPEHALIGGLVLVLGLYNRTTQRITAALYPGVLVAIASDAMRFVVPVFVTPERVHACDLRALELKLFAVAPNVTPGDWLQQHTAPFWDVFFAVPYAAFLYVVPVYALYLFVRDRERMALYLWAFAIAHAIGFAMWLIVPAAPPWYVRMNGCLVDVKAAANAAGLLRVDDLFGMTYFRQFYARAANAFGAMPSMHVAFPLIGLFAALGRATWRTWPLHLTYATAMFVGSVYLDHHWILDGVAGAVVALAAVWIAARLLGLPWPWPPREGRP</sequence>
<evidence type="ECO:0000256" key="3">
    <source>
        <dbReference type="ARBA" id="ARBA00022989"/>
    </source>
</evidence>
<keyword evidence="2 5" id="KW-0812">Transmembrane</keyword>
<evidence type="ECO:0000259" key="6">
    <source>
        <dbReference type="Pfam" id="PF14378"/>
    </source>
</evidence>
<name>A0A2S0N6Y8_9HYPH</name>
<evidence type="ECO:0000313" key="8">
    <source>
        <dbReference type="Proteomes" id="UP000237889"/>
    </source>
</evidence>
<dbReference type="AlphaFoldDB" id="A0A2S0N6Y8"/>
<keyword evidence="3 5" id="KW-1133">Transmembrane helix</keyword>
<reference evidence="7 8" key="1">
    <citation type="submission" date="2018-03" db="EMBL/GenBank/DDBJ databases">
        <title>Genome sequencing of Phreatobacter sp.</title>
        <authorList>
            <person name="Kim S.-J."/>
            <person name="Heo J."/>
            <person name="Kwon S.-W."/>
        </authorList>
    </citation>
    <scope>NUCLEOTIDE SEQUENCE [LARGE SCALE GENOMIC DNA]</scope>
    <source>
        <strain evidence="7 8">S-12</strain>
    </source>
</reference>
<evidence type="ECO:0000256" key="4">
    <source>
        <dbReference type="ARBA" id="ARBA00023136"/>
    </source>
</evidence>
<dbReference type="PANTHER" id="PTHR31310">
    <property type="match status" value="1"/>
</dbReference>
<keyword evidence="8" id="KW-1185">Reference proteome</keyword>
<dbReference type="EMBL" id="CP027668">
    <property type="protein sequence ID" value="AVO43777.1"/>
    <property type="molecule type" value="Genomic_DNA"/>
</dbReference>
<evidence type="ECO:0000256" key="1">
    <source>
        <dbReference type="ARBA" id="ARBA00004141"/>
    </source>
</evidence>
<feature type="transmembrane region" description="Helical" evidence="5">
    <location>
        <begin position="63"/>
        <end position="81"/>
    </location>
</feature>
<dbReference type="OrthoDB" id="629685at2"/>
<dbReference type="PANTHER" id="PTHR31310:SF7">
    <property type="entry name" value="PA-PHOSPHATASE RELATED-FAMILY PROTEIN DDB_G0268928"/>
    <property type="match status" value="1"/>
</dbReference>
<organism evidence="7 8">
    <name type="scientific">Phreatobacter cathodiphilus</name>
    <dbReference type="NCBI Taxonomy" id="1868589"/>
    <lineage>
        <taxon>Bacteria</taxon>
        <taxon>Pseudomonadati</taxon>
        <taxon>Pseudomonadota</taxon>
        <taxon>Alphaproteobacteria</taxon>
        <taxon>Hyphomicrobiales</taxon>
        <taxon>Phreatobacteraceae</taxon>
        <taxon>Phreatobacter</taxon>
    </lineage>
</organism>
<feature type="transmembrane region" description="Helical" evidence="5">
    <location>
        <begin position="254"/>
        <end position="273"/>
    </location>
</feature>
<keyword evidence="4 5" id="KW-0472">Membrane</keyword>
<evidence type="ECO:0000313" key="7">
    <source>
        <dbReference type="EMBL" id="AVO43777.1"/>
    </source>
</evidence>
<gene>
    <name evidence="7" type="ORF">C6569_01075</name>
</gene>
<dbReference type="Pfam" id="PF14378">
    <property type="entry name" value="PAP2_3"/>
    <property type="match status" value="1"/>
</dbReference>
<dbReference type="Proteomes" id="UP000237889">
    <property type="component" value="Chromosome"/>
</dbReference>
<feature type="transmembrane region" description="Helical" evidence="5">
    <location>
        <begin position="219"/>
        <end position="242"/>
    </location>
</feature>
<dbReference type="KEGG" id="phr:C6569_01075"/>
<dbReference type="InterPro" id="IPR052185">
    <property type="entry name" value="IPC_Synthase-Related"/>
</dbReference>
<dbReference type="InterPro" id="IPR026841">
    <property type="entry name" value="Aur1/Ipt1"/>
</dbReference>
<feature type="transmembrane region" description="Helical" evidence="5">
    <location>
        <begin position="125"/>
        <end position="147"/>
    </location>
</feature>
<feature type="transmembrane region" description="Helical" evidence="5">
    <location>
        <begin position="40"/>
        <end position="56"/>
    </location>
</feature>